<dbReference type="PANTHER" id="PTHR12383:SF16">
    <property type="entry name" value="MITOCHONDRIAL INNER MEMBRANE PROTEASE SUBUNIT 1"/>
    <property type="match status" value="1"/>
</dbReference>
<dbReference type="GO" id="GO:0006465">
    <property type="term" value="P:signal peptide processing"/>
    <property type="evidence" value="ECO:0007669"/>
    <property type="project" value="InterPro"/>
</dbReference>
<comment type="subcellular location">
    <subcellularLocation>
        <location evidence="1">Cell membrane</location>
        <topology evidence="1">Single-pass type II membrane protein</topology>
    </subcellularLocation>
</comment>
<sequence>MDGDTLLTLIGAATLLGLVGLLIARFLLHVVTVNGDSMTPTYSDGDQLLVLRRGFRPRVRVGTVVVCLPPSGVVITAGDAEAATQLMVKRVAALPDGQVYVLGDAPRHSLDSRSFGALAPELVRGVVIRRLRAAGYGQLPAGGHDLRDRGQPR</sequence>
<dbReference type="Pfam" id="PF10502">
    <property type="entry name" value="Peptidase_S26"/>
    <property type="match status" value="1"/>
</dbReference>
<evidence type="ECO:0000256" key="4">
    <source>
        <dbReference type="ARBA" id="ARBA00038445"/>
    </source>
</evidence>
<dbReference type="CDD" id="cd06530">
    <property type="entry name" value="S26_SPase_I"/>
    <property type="match status" value="1"/>
</dbReference>
<evidence type="ECO:0000256" key="1">
    <source>
        <dbReference type="ARBA" id="ARBA00004401"/>
    </source>
</evidence>
<keyword evidence="3 5" id="KW-0472">Membrane</keyword>
<protein>
    <submittedName>
        <fullName evidence="7">Signal peptidase I</fullName>
    </submittedName>
</protein>
<keyword evidence="2" id="KW-0378">Hydrolase</keyword>
<dbReference type="GO" id="GO:0005886">
    <property type="term" value="C:plasma membrane"/>
    <property type="evidence" value="ECO:0007669"/>
    <property type="project" value="UniProtKB-SubCell"/>
</dbReference>
<evidence type="ECO:0000313" key="8">
    <source>
        <dbReference type="Proteomes" id="UP000649753"/>
    </source>
</evidence>
<comment type="caution">
    <text evidence="7">The sequence shown here is derived from an EMBL/GenBank/DDBJ whole genome shotgun (WGS) entry which is preliminary data.</text>
</comment>
<dbReference type="SUPFAM" id="SSF51306">
    <property type="entry name" value="LexA/Signal peptidase"/>
    <property type="match status" value="1"/>
</dbReference>
<proteinExistence type="inferred from homology"/>
<evidence type="ECO:0000313" key="7">
    <source>
        <dbReference type="EMBL" id="MBE1491459.1"/>
    </source>
</evidence>
<evidence type="ECO:0000259" key="6">
    <source>
        <dbReference type="Pfam" id="PF10502"/>
    </source>
</evidence>
<evidence type="ECO:0000256" key="5">
    <source>
        <dbReference type="SAM" id="Phobius"/>
    </source>
</evidence>
<feature type="transmembrane region" description="Helical" evidence="5">
    <location>
        <begin position="6"/>
        <end position="28"/>
    </location>
</feature>
<keyword evidence="8" id="KW-1185">Reference proteome</keyword>
<dbReference type="InterPro" id="IPR000223">
    <property type="entry name" value="Pept_S26A_signal_pept_1"/>
</dbReference>
<dbReference type="RefSeq" id="WP_318783583.1">
    <property type="nucleotide sequence ID" value="NZ_JADBEB010000001.1"/>
</dbReference>
<reference evidence="7" key="1">
    <citation type="submission" date="2020-10" db="EMBL/GenBank/DDBJ databases">
        <title>Sequencing the genomes of 1000 actinobacteria strains.</title>
        <authorList>
            <person name="Klenk H.-P."/>
        </authorList>
    </citation>
    <scope>NUCLEOTIDE SEQUENCE</scope>
    <source>
        <strain evidence="7">DSM 46832</strain>
    </source>
</reference>
<dbReference type="EMBL" id="JADBEB010000001">
    <property type="protein sequence ID" value="MBE1491459.1"/>
    <property type="molecule type" value="Genomic_DNA"/>
</dbReference>
<comment type="similarity">
    <text evidence="4">Belongs to the peptidase S26 family. IMP1 subfamily.</text>
</comment>
<dbReference type="Proteomes" id="UP000649753">
    <property type="component" value="Unassembled WGS sequence"/>
</dbReference>
<accession>A0A927R9H9</accession>
<feature type="domain" description="Peptidase S26" evidence="6">
    <location>
        <begin position="12"/>
        <end position="95"/>
    </location>
</feature>
<name>A0A927R9H9_9ACTN</name>
<dbReference type="InterPro" id="IPR052064">
    <property type="entry name" value="Mito_IMP1_subunit"/>
</dbReference>
<dbReference type="InterPro" id="IPR036286">
    <property type="entry name" value="LexA/Signal_pep-like_sf"/>
</dbReference>
<evidence type="ECO:0000256" key="2">
    <source>
        <dbReference type="ARBA" id="ARBA00022801"/>
    </source>
</evidence>
<organism evidence="7 8">
    <name type="scientific">Plantactinospora soyae</name>
    <dbReference type="NCBI Taxonomy" id="1544732"/>
    <lineage>
        <taxon>Bacteria</taxon>
        <taxon>Bacillati</taxon>
        <taxon>Actinomycetota</taxon>
        <taxon>Actinomycetes</taxon>
        <taxon>Micromonosporales</taxon>
        <taxon>Micromonosporaceae</taxon>
        <taxon>Plantactinospora</taxon>
    </lineage>
</organism>
<keyword evidence="5" id="KW-0812">Transmembrane</keyword>
<dbReference type="PANTHER" id="PTHR12383">
    <property type="entry name" value="PROTEASE FAMILY S26 MITOCHONDRIAL INNER MEMBRANE PROTEASE-RELATED"/>
    <property type="match status" value="1"/>
</dbReference>
<evidence type="ECO:0000256" key="3">
    <source>
        <dbReference type="ARBA" id="ARBA00023136"/>
    </source>
</evidence>
<dbReference type="PRINTS" id="PR00727">
    <property type="entry name" value="LEADERPTASE"/>
</dbReference>
<dbReference type="GO" id="GO:0004252">
    <property type="term" value="F:serine-type endopeptidase activity"/>
    <property type="evidence" value="ECO:0007669"/>
    <property type="project" value="InterPro"/>
</dbReference>
<dbReference type="AlphaFoldDB" id="A0A927R9H9"/>
<dbReference type="InterPro" id="IPR019533">
    <property type="entry name" value="Peptidase_S26"/>
</dbReference>
<dbReference type="Gene3D" id="2.10.109.10">
    <property type="entry name" value="Umud Fragment, subunit A"/>
    <property type="match status" value="1"/>
</dbReference>
<keyword evidence="5" id="KW-1133">Transmembrane helix</keyword>
<gene>
    <name evidence="7" type="ORF">H4W31_007097</name>
</gene>